<dbReference type="PANTHER" id="PTHR12110">
    <property type="entry name" value="HYDROXYPYRUVATE ISOMERASE"/>
    <property type="match status" value="1"/>
</dbReference>
<name>A0ABV7UY52_9SPHN</name>
<evidence type="ECO:0000313" key="2">
    <source>
        <dbReference type="EMBL" id="MFC3670050.1"/>
    </source>
</evidence>
<dbReference type="Gene3D" id="3.20.20.150">
    <property type="entry name" value="Divalent-metal-dependent TIM barrel enzymes"/>
    <property type="match status" value="1"/>
</dbReference>
<evidence type="ECO:0000259" key="1">
    <source>
        <dbReference type="Pfam" id="PF01261"/>
    </source>
</evidence>
<protein>
    <submittedName>
        <fullName evidence="2">Myo-inosose-2 dehydratase</fullName>
        <ecNumber evidence="2">4.2.1.44</ecNumber>
    </submittedName>
</protein>
<keyword evidence="2" id="KW-0456">Lyase</keyword>
<dbReference type="InterPro" id="IPR030823">
    <property type="entry name" value="IolE/MocC"/>
</dbReference>
<dbReference type="RefSeq" id="WP_191324542.1">
    <property type="nucleotide sequence ID" value="NZ_BMZP01000009.1"/>
</dbReference>
<dbReference type="InterPro" id="IPR036237">
    <property type="entry name" value="Xyl_isomerase-like_sf"/>
</dbReference>
<proteinExistence type="predicted"/>
<organism evidence="2 3">
    <name type="scientific">Novosphingobium pokkalii</name>
    <dbReference type="NCBI Taxonomy" id="1770194"/>
    <lineage>
        <taxon>Bacteria</taxon>
        <taxon>Pseudomonadati</taxon>
        <taxon>Pseudomonadota</taxon>
        <taxon>Alphaproteobacteria</taxon>
        <taxon>Sphingomonadales</taxon>
        <taxon>Sphingomonadaceae</taxon>
        <taxon>Novosphingobium</taxon>
    </lineage>
</organism>
<sequence length="291" mass="29598">MTVRWGVSPIGWVNDDLPSLGAGTPLATILDDAAAIGFAGIERGGVFPAEPAALAQVLQGAGLALAGAWHGSGLLAHGLAGERAAIEVQAALLDACGCGVFVLAETSGAVHGRRDVALRARPRLAPGEWPAFGAMLTALGDRLAERGQRLAYHYHLGTVVEDADDLARLIDATGESVGLVIDTGHARLGGIDPVAVIRDHPARVAHVHAKDVRPGVAAATIGQGASFLDGVLAGMFTVPGDGAIDFAPVCAALRAIGYAGWIVIEAEQDPALAPPAAYARAGLAHLKALWG</sequence>
<dbReference type="PANTHER" id="PTHR12110:SF41">
    <property type="entry name" value="INOSOSE DEHYDRATASE"/>
    <property type="match status" value="1"/>
</dbReference>
<dbReference type="Pfam" id="PF01261">
    <property type="entry name" value="AP_endonuc_2"/>
    <property type="match status" value="1"/>
</dbReference>
<dbReference type="GO" id="GO:0050114">
    <property type="term" value="F:myo-inosose-2 dehydratase activity"/>
    <property type="evidence" value="ECO:0007669"/>
    <property type="project" value="UniProtKB-EC"/>
</dbReference>
<keyword evidence="3" id="KW-1185">Reference proteome</keyword>
<accession>A0ABV7UY52</accession>
<gene>
    <name evidence="2" type="primary">iolE</name>
    <name evidence="2" type="ORF">ACFOOT_01295</name>
</gene>
<feature type="domain" description="Xylose isomerase-like TIM barrel" evidence="1">
    <location>
        <begin position="30"/>
        <end position="288"/>
    </location>
</feature>
<comment type="caution">
    <text evidence="2">The sequence shown here is derived from an EMBL/GenBank/DDBJ whole genome shotgun (WGS) entry which is preliminary data.</text>
</comment>
<reference evidence="3" key="1">
    <citation type="journal article" date="2019" name="Int. J. Syst. Evol. Microbiol.">
        <title>The Global Catalogue of Microorganisms (GCM) 10K type strain sequencing project: providing services to taxonomists for standard genome sequencing and annotation.</title>
        <authorList>
            <consortium name="The Broad Institute Genomics Platform"/>
            <consortium name="The Broad Institute Genome Sequencing Center for Infectious Disease"/>
            <person name="Wu L."/>
            <person name="Ma J."/>
        </authorList>
    </citation>
    <scope>NUCLEOTIDE SEQUENCE [LARGE SCALE GENOMIC DNA]</scope>
    <source>
        <strain evidence="3">KCTC 42224</strain>
    </source>
</reference>
<dbReference type="EMBL" id="JBHRYE010000002">
    <property type="protein sequence ID" value="MFC3670050.1"/>
    <property type="molecule type" value="Genomic_DNA"/>
</dbReference>
<dbReference type="SUPFAM" id="SSF51658">
    <property type="entry name" value="Xylose isomerase-like"/>
    <property type="match status" value="1"/>
</dbReference>
<dbReference type="InterPro" id="IPR013022">
    <property type="entry name" value="Xyl_isomerase-like_TIM-brl"/>
</dbReference>
<dbReference type="NCBIfam" id="TIGR04379">
    <property type="entry name" value="myo_inos_iolE"/>
    <property type="match status" value="1"/>
</dbReference>
<dbReference type="EC" id="4.2.1.44" evidence="2"/>
<dbReference type="InterPro" id="IPR050312">
    <property type="entry name" value="IolE/XylAMocC-like"/>
</dbReference>
<dbReference type="Proteomes" id="UP001595683">
    <property type="component" value="Unassembled WGS sequence"/>
</dbReference>
<evidence type="ECO:0000313" key="3">
    <source>
        <dbReference type="Proteomes" id="UP001595683"/>
    </source>
</evidence>